<evidence type="ECO:0000256" key="1">
    <source>
        <dbReference type="SAM" id="Phobius"/>
    </source>
</evidence>
<organism evidence="2 3">
    <name type="scientific">Cinchona calisaya</name>
    <dbReference type="NCBI Taxonomy" id="153742"/>
    <lineage>
        <taxon>Eukaryota</taxon>
        <taxon>Viridiplantae</taxon>
        <taxon>Streptophyta</taxon>
        <taxon>Embryophyta</taxon>
        <taxon>Tracheophyta</taxon>
        <taxon>Spermatophyta</taxon>
        <taxon>Magnoliopsida</taxon>
        <taxon>eudicotyledons</taxon>
        <taxon>Gunneridae</taxon>
        <taxon>Pentapetalae</taxon>
        <taxon>asterids</taxon>
        <taxon>lamiids</taxon>
        <taxon>Gentianales</taxon>
        <taxon>Rubiaceae</taxon>
        <taxon>Cinchonoideae</taxon>
        <taxon>Cinchoneae</taxon>
        <taxon>Cinchona</taxon>
    </lineage>
</organism>
<dbReference type="AlphaFoldDB" id="A0ABD3A943"/>
<accession>A0ABD3A943</accession>
<evidence type="ECO:0008006" key="4">
    <source>
        <dbReference type="Google" id="ProtNLM"/>
    </source>
</evidence>
<sequence>MEFATSSSSFLKLPAMPSLMINNPSTRRKHGLLARKVFIVKARKDHDNVHHGGKLVDESMIVLRMRIKEMKMLESGHDDQLPSNWMEWEKKYYFAHYNEDVCEAIGLLQTYLMKTRPSLALGTLAILALSVPISTCLVLLNFAELVKGLVLVSGIHAA</sequence>
<proteinExistence type="predicted"/>
<keyword evidence="1" id="KW-0812">Transmembrane</keyword>
<reference evidence="2 3" key="1">
    <citation type="submission" date="2024-11" db="EMBL/GenBank/DDBJ databases">
        <title>A near-complete genome assembly of Cinchona calisaya.</title>
        <authorList>
            <person name="Lian D.C."/>
            <person name="Zhao X.W."/>
            <person name="Wei L."/>
        </authorList>
    </citation>
    <scope>NUCLEOTIDE SEQUENCE [LARGE SCALE GENOMIC DNA]</scope>
    <source>
        <tissue evidence="2">Nenye</tissue>
    </source>
</reference>
<dbReference type="PANTHER" id="PTHR33782:SF27">
    <property type="entry name" value="PROTEIN, PUTATIVE-RELATED"/>
    <property type="match status" value="1"/>
</dbReference>
<feature type="transmembrane region" description="Helical" evidence="1">
    <location>
        <begin position="119"/>
        <end position="143"/>
    </location>
</feature>
<gene>
    <name evidence="2" type="ORF">ACH5RR_011651</name>
</gene>
<protein>
    <recommendedName>
        <fullName evidence="4">Mediator of RNA polymerase II transcription subunit</fullName>
    </recommendedName>
</protein>
<comment type="caution">
    <text evidence="2">The sequence shown here is derived from an EMBL/GenBank/DDBJ whole genome shotgun (WGS) entry which is preliminary data.</text>
</comment>
<dbReference type="PANTHER" id="PTHR33782">
    <property type="entry name" value="OS01G0121600 PROTEIN"/>
    <property type="match status" value="1"/>
</dbReference>
<keyword evidence="3" id="KW-1185">Reference proteome</keyword>
<evidence type="ECO:0000313" key="3">
    <source>
        <dbReference type="Proteomes" id="UP001630127"/>
    </source>
</evidence>
<name>A0ABD3A943_9GENT</name>
<dbReference type="Proteomes" id="UP001630127">
    <property type="component" value="Unassembled WGS sequence"/>
</dbReference>
<evidence type="ECO:0000313" key="2">
    <source>
        <dbReference type="EMBL" id="KAL3526995.1"/>
    </source>
</evidence>
<keyword evidence="1" id="KW-0472">Membrane</keyword>
<dbReference type="EMBL" id="JBJUIK010000005">
    <property type="protein sequence ID" value="KAL3526995.1"/>
    <property type="molecule type" value="Genomic_DNA"/>
</dbReference>
<keyword evidence="1" id="KW-1133">Transmembrane helix</keyword>